<evidence type="ECO:0000259" key="10">
    <source>
        <dbReference type="Pfam" id="PF00909"/>
    </source>
</evidence>
<evidence type="ECO:0000256" key="6">
    <source>
        <dbReference type="ARBA" id="ARBA00023136"/>
    </source>
</evidence>
<dbReference type="GO" id="GO:0008519">
    <property type="term" value="F:ammonium channel activity"/>
    <property type="evidence" value="ECO:0007669"/>
    <property type="project" value="InterPro"/>
</dbReference>
<dbReference type="InterPro" id="IPR001905">
    <property type="entry name" value="Ammonium_transpt"/>
</dbReference>
<feature type="transmembrane region" description="Helical" evidence="8">
    <location>
        <begin position="205"/>
        <end position="225"/>
    </location>
</feature>
<gene>
    <name evidence="11" type="ORF">CXZ10_14650</name>
</gene>
<comment type="subcellular location">
    <subcellularLocation>
        <location evidence="8">Cell membrane</location>
        <topology evidence="8">Multi-pass membrane protein</topology>
    </subcellularLocation>
    <subcellularLocation>
        <location evidence="1">Membrane</location>
        <topology evidence="1">Multi-pass membrane protein</topology>
    </subcellularLocation>
</comment>
<feature type="transmembrane region" description="Helical" evidence="8">
    <location>
        <begin position="237"/>
        <end position="258"/>
    </location>
</feature>
<reference evidence="11 12" key="1">
    <citation type="submission" date="2017-12" db="EMBL/GenBank/DDBJ databases">
        <title>Anaerobic carbon monoxide metabolism by Pleomorphomonas carboxyditropha sp. nov., a new mesophilic hydrogenogenic carboxidotroph.</title>
        <authorList>
            <person name="Esquivel-Elizondo S."/>
            <person name="Krajmalnik-Brown R."/>
        </authorList>
    </citation>
    <scope>NUCLEOTIDE SEQUENCE [LARGE SCALE GENOMIC DNA]</scope>
    <source>
        <strain evidence="11 12">R5-392</strain>
    </source>
</reference>
<dbReference type="SUPFAM" id="SSF111352">
    <property type="entry name" value="Ammonium transporter"/>
    <property type="match status" value="1"/>
</dbReference>
<dbReference type="NCBIfam" id="TIGR00836">
    <property type="entry name" value="amt"/>
    <property type="match status" value="1"/>
</dbReference>
<comment type="similarity">
    <text evidence="2 8">Belongs to the ammonia transporter channel (TC 1.A.11.2) family.</text>
</comment>
<evidence type="ECO:0000256" key="4">
    <source>
        <dbReference type="ARBA" id="ARBA00022692"/>
    </source>
</evidence>
<feature type="transmembrane region" description="Helical" evidence="8">
    <location>
        <begin position="397"/>
        <end position="420"/>
    </location>
</feature>
<keyword evidence="7 8" id="KW-0924">Ammonia transport</keyword>
<evidence type="ECO:0000256" key="9">
    <source>
        <dbReference type="SAM" id="SignalP"/>
    </source>
</evidence>
<keyword evidence="6 8" id="KW-0472">Membrane</keyword>
<dbReference type="InterPro" id="IPR024041">
    <property type="entry name" value="NH4_transpt_AmtB-like_dom"/>
</dbReference>
<evidence type="ECO:0000256" key="1">
    <source>
        <dbReference type="ARBA" id="ARBA00004141"/>
    </source>
</evidence>
<dbReference type="RefSeq" id="WP_101290080.1">
    <property type="nucleotide sequence ID" value="NZ_FOUQ01000004.1"/>
</dbReference>
<feature type="transmembrane region" description="Helical" evidence="8">
    <location>
        <begin position="325"/>
        <end position="346"/>
    </location>
</feature>
<keyword evidence="5 8" id="KW-1133">Transmembrane helix</keyword>
<feature type="transmembrane region" description="Helical" evidence="8">
    <location>
        <begin position="166"/>
        <end position="185"/>
    </location>
</feature>
<comment type="caution">
    <text evidence="11">The sequence shown here is derived from an EMBL/GenBank/DDBJ whole genome shotgun (WGS) entry which is preliminary data.</text>
</comment>
<feature type="transmembrane region" description="Helical" evidence="8">
    <location>
        <begin position="139"/>
        <end position="159"/>
    </location>
</feature>
<evidence type="ECO:0000256" key="7">
    <source>
        <dbReference type="ARBA" id="ARBA00023177"/>
    </source>
</evidence>
<dbReference type="PROSITE" id="PS01219">
    <property type="entry name" value="AMMONIUM_TRANSP"/>
    <property type="match status" value="1"/>
</dbReference>
<dbReference type="EMBL" id="PJNW01000011">
    <property type="protein sequence ID" value="PKR88627.1"/>
    <property type="molecule type" value="Genomic_DNA"/>
</dbReference>
<evidence type="ECO:0000313" key="12">
    <source>
        <dbReference type="Proteomes" id="UP000233491"/>
    </source>
</evidence>
<protein>
    <recommendedName>
        <fullName evidence="8">Ammonium transporter</fullName>
    </recommendedName>
</protein>
<keyword evidence="9" id="KW-0732">Signal</keyword>
<evidence type="ECO:0000256" key="8">
    <source>
        <dbReference type="RuleBase" id="RU362002"/>
    </source>
</evidence>
<feature type="chain" id="PRO_5015065717" description="Ammonium transporter" evidence="9">
    <location>
        <begin position="24"/>
        <end position="448"/>
    </location>
</feature>
<dbReference type="InterPro" id="IPR018047">
    <property type="entry name" value="Ammonium_transpt_CS"/>
</dbReference>
<keyword evidence="12" id="KW-1185">Reference proteome</keyword>
<feature type="transmembrane region" description="Helical" evidence="8">
    <location>
        <begin position="270"/>
        <end position="292"/>
    </location>
</feature>
<dbReference type="PANTHER" id="PTHR43029:SF10">
    <property type="entry name" value="AMMONIUM TRANSPORTER MEP2"/>
    <property type="match status" value="1"/>
</dbReference>
<feature type="transmembrane region" description="Helical" evidence="8">
    <location>
        <begin position="299"/>
        <end position="319"/>
    </location>
</feature>
<feature type="transmembrane region" description="Helical" evidence="8">
    <location>
        <begin position="358"/>
        <end position="377"/>
    </location>
</feature>
<feature type="signal peptide" evidence="9">
    <location>
        <begin position="1"/>
        <end position="23"/>
    </location>
</feature>
<evidence type="ECO:0000313" key="11">
    <source>
        <dbReference type="EMBL" id="PKR88627.1"/>
    </source>
</evidence>
<proteinExistence type="inferred from homology"/>
<dbReference type="PANTHER" id="PTHR43029">
    <property type="entry name" value="AMMONIUM TRANSPORTER MEP2"/>
    <property type="match status" value="1"/>
</dbReference>
<dbReference type="GO" id="GO:0005886">
    <property type="term" value="C:plasma membrane"/>
    <property type="evidence" value="ECO:0007669"/>
    <property type="project" value="UniProtKB-SubCell"/>
</dbReference>
<name>A0A1I4SYJ8_9HYPH</name>
<dbReference type="Pfam" id="PF00909">
    <property type="entry name" value="Ammonium_transp"/>
    <property type="match status" value="1"/>
</dbReference>
<dbReference type="OrthoDB" id="9814202at2"/>
<evidence type="ECO:0000256" key="2">
    <source>
        <dbReference type="ARBA" id="ARBA00005887"/>
    </source>
</evidence>
<evidence type="ECO:0000256" key="5">
    <source>
        <dbReference type="ARBA" id="ARBA00022989"/>
    </source>
</evidence>
<dbReference type="InterPro" id="IPR029020">
    <property type="entry name" value="Ammonium/urea_transptr"/>
</dbReference>
<dbReference type="Proteomes" id="UP000233491">
    <property type="component" value="Unassembled WGS sequence"/>
</dbReference>
<evidence type="ECO:0000256" key="3">
    <source>
        <dbReference type="ARBA" id="ARBA00022448"/>
    </source>
</evidence>
<feature type="transmembrane region" description="Helical" evidence="8">
    <location>
        <begin position="79"/>
        <end position="97"/>
    </location>
</feature>
<keyword evidence="4 8" id="KW-0812">Transmembrane</keyword>
<dbReference type="AlphaFoldDB" id="A0A1I4SYJ8"/>
<organism evidence="11 12">
    <name type="scientific">Pleomorphomonas diazotrophica</name>
    <dbReference type="NCBI Taxonomy" id="1166257"/>
    <lineage>
        <taxon>Bacteria</taxon>
        <taxon>Pseudomonadati</taxon>
        <taxon>Pseudomonadota</taxon>
        <taxon>Alphaproteobacteria</taxon>
        <taxon>Hyphomicrobiales</taxon>
        <taxon>Pleomorphomonadaceae</taxon>
        <taxon>Pleomorphomonas</taxon>
    </lineage>
</organism>
<keyword evidence="3 8" id="KW-0813">Transport</keyword>
<dbReference type="InterPro" id="IPR002229">
    <property type="entry name" value="RhesusRHD"/>
</dbReference>
<dbReference type="Gene3D" id="1.10.3430.10">
    <property type="entry name" value="Ammonium transporter AmtB like domains"/>
    <property type="match status" value="1"/>
</dbReference>
<feature type="domain" description="Ammonium transporter AmtB-like" evidence="10">
    <location>
        <begin position="46"/>
        <end position="447"/>
    </location>
</feature>
<dbReference type="PRINTS" id="PR00342">
    <property type="entry name" value="RHESUSRHD"/>
</dbReference>
<accession>A0A1I4SYJ8</accession>
<sequence>MKYLKPLLAAAPVLALSAAAAFAQDAVAPAVEAAAPAPTADPGHTAWMLISTVLVIMMTVPALALFYGGLVRSKNVLSILMQCLIGFAVMAILWITYGYSIAFTMPGEATALSPFIGTLDKVMLAGITPASLSGSIPEIVFVAFQMTFACITPALIIGASAERVKFSAVIFFLVLWFTFAYLPMAHMVWGGAGSYLGATWGALDFAGGTVVHINAGIAGLVIAIMGGKRIGLGRDNFAPHNLVLTYIGAMLLWVGWFGFNAGSELAADGIAGYALVNTIVATAAAAIAWPFAEWLTRGHASLLGGASGVVAGLVAITPACGTAGPFGAVIIGLAAGAICFWAATWVKSKFGYDDALDVFGVHGVGGIVGSILTGVFANPALGGLKADYVGFAPQVTAQIVSVIVCILVSGIVSVIALTIVKAIIGLRVTETAEREGLDVTTHGERAYN</sequence>
<feature type="transmembrane region" description="Helical" evidence="8">
    <location>
        <begin position="47"/>
        <end position="67"/>
    </location>
</feature>